<accession>A0A951QAN9</accession>
<comment type="caution">
    <text evidence="1">The sequence shown here is derived from an EMBL/GenBank/DDBJ whole genome shotgun (WGS) entry which is preliminary data.</text>
</comment>
<organism evidence="1 2">
    <name type="scientific">Drouetiella hepatica Uher 2000/2452</name>
    <dbReference type="NCBI Taxonomy" id="904376"/>
    <lineage>
        <taxon>Bacteria</taxon>
        <taxon>Bacillati</taxon>
        <taxon>Cyanobacteriota</taxon>
        <taxon>Cyanophyceae</taxon>
        <taxon>Oculatellales</taxon>
        <taxon>Oculatellaceae</taxon>
        <taxon>Drouetiella</taxon>
    </lineage>
</organism>
<evidence type="ECO:0000313" key="1">
    <source>
        <dbReference type="EMBL" id="MBW4658945.1"/>
    </source>
</evidence>
<gene>
    <name evidence="1" type="ORF">KME15_09735</name>
</gene>
<protein>
    <submittedName>
        <fullName evidence="1">Uncharacterized protein</fullName>
    </submittedName>
</protein>
<sequence length="194" mass="21603">MEHTFLLSDPKLDCLRAVLGRHALHMFTPTIHVSEHSTRARDFSIALSSGFCVVESDWGDTKKEAIDYHVMHVSLADHPKNVPMIEELLGKDGKGQLVYRRGMPSCSSVHVGGAYATSTHLAEVVKIEVLEYQKRGIEDHVRYDHSILVTFDNARQFIFSPPQSMSILGGLEFTGDAATIEALIPKLTIRCTLE</sequence>
<proteinExistence type="predicted"/>
<reference evidence="1" key="1">
    <citation type="submission" date="2021-05" db="EMBL/GenBank/DDBJ databases">
        <authorList>
            <person name="Pietrasiak N."/>
            <person name="Ward R."/>
            <person name="Stajich J.E."/>
            <person name="Kurbessoian T."/>
        </authorList>
    </citation>
    <scope>NUCLEOTIDE SEQUENCE</scope>
    <source>
        <strain evidence="1">UHER 2000/2452</strain>
    </source>
</reference>
<evidence type="ECO:0000313" key="2">
    <source>
        <dbReference type="Proteomes" id="UP000757435"/>
    </source>
</evidence>
<dbReference type="EMBL" id="JAHHHD010000008">
    <property type="protein sequence ID" value="MBW4658945.1"/>
    <property type="molecule type" value="Genomic_DNA"/>
</dbReference>
<name>A0A951QAN9_9CYAN</name>
<reference evidence="1" key="2">
    <citation type="journal article" date="2022" name="Microbiol. Resour. Announc.">
        <title>Metagenome Sequencing to Explore Phylogenomics of Terrestrial Cyanobacteria.</title>
        <authorList>
            <person name="Ward R.D."/>
            <person name="Stajich J.E."/>
            <person name="Johansen J.R."/>
            <person name="Huntemann M."/>
            <person name="Clum A."/>
            <person name="Foster B."/>
            <person name="Foster B."/>
            <person name="Roux S."/>
            <person name="Palaniappan K."/>
            <person name="Varghese N."/>
            <person name="Mukherjee S."/>
            <person name="Reddy T.B.K."/>
            <person name="Daum C."/>
            <person name="Copeland A."/>
            <person name="Chen I.A."/>
            <person name="Ivanova N.N."/>
            <person name="Kyrpides N.C."/>
            <person name="Shapiro N."/>
            <person name="Eloe-Fadrosh E.A."/>
            <person name="Pietrasiak N."/>
        </authorList>
    </citation>
    <scope>NUCLEOTIDE SEQUENCE</scope>
    <source>
        <strain evidence="1">UHER 2000/2452</strain>
    </source>
</reference>
<dbReference type="AlphaFoldDB" id="A0A951QAN9"/>
<dbReference type="Proteomes" id="UP000757435">
    <property type="component" value="Unassembled WGS sequence"/>
</dbReference>